<dbReference type="PANTHER" id="PTHR11228">
    <property type="entry name" value="RADICAL SAM DOMAIN PROTEIN"/>
    <property type="match status" value="1"/>
</dbReference>
<proteinExistence type="predicted"/>
<sequence>MTGGEPLLHKDLDSLLRFIKKRDLLVKIDTNGSFPSRLDELIREKLVDWVAMDVKAPMEKYAEAAGAEVDVEGIKESITLIKKSNLEYLFRTTMVPGLLDEGDIEKIGQLCEGAKMFQLQQFIPKDTLDEHFQQKTPYSEKKLRAFAAILEPFVHRVRIEGL</sequence>
<evidence type="ECO:0000256" key="2">
    <source>
        <dbReference type="ARBA" id="ARBA00022723"/>
    </source>
</evidence>
<dbReference type="EMBL" id="BARW01011843">
    <property type="protein sequence ID" value="GAI77374.1"/>
    <property type="molecule type" value="Genomic_DNA"/>
</dbReference>
<dbReference type="InterPro" id="IPR007197">
    <property type="entry name" value="rSAM"/>
</dbReference>
<evidence type="ECO:0000256" key="4">
    <source>
        <dbReference type="ARBA" id="ARBA00023014"/>
    </source>
</evidence>
<dbReference type="PANTHER" id="PTHR11228:SF27">
    <property type="entry name" value="GLYCYL-RADICAL ENZYME ACTIVATING ENZYME MJ1227-RELATED"/>
    <property type="match status" value="1"/>
</dbReference>
<dbReference type="InterPro" id="IPR058240">
    <property type="entry name" value="rSAM_sf"/>
</dbReference>
<keyword evidence="3" id="KW-0408">Iron</keyword>
<dbReference type="Pfam" id="PF04055">
    <property type="entry name" value="Radical_SAM"/>
    <property type="match status" value="1"/>
</dbReference>
<dbReference type="SUPFAM" id="SSF102114">
    <property type="entry name" value="Radical SAM enzymes"/>
    <property type="match status" value="1"/>
</dbReference>
<reference evidence="6" key="1">
    <citation type="journal article" date="2014" name="Front. Microbiol.">
        <title>High frequency of phylogenetically diverse reductive dehalogenase-homologous genes in deep subseafloor sedimentary metagenomes.</title>
        <authorList>
            <person name="Kawai M."/>
            <person name="Futagami T."/>
            <person name="Toyoda A."/>
            <person name="Takaki Y."/>
            <person name="Nishi S."/>
            <person name="Hori S."/>
            <person name="Arai W."/>
            <person name="Tsubouchi T."/>
            <person name="Morono Y."/>
            <person name="Uchiyama I."/>
            <person name="Ito T."/>
            <person name="Fujiyama A."/>
            <person name="Inagaki F."/>
            <person name="Takami H."/>
        </authorList>
    </citation>
    <scope>NUCLEOTIDE SEQUENCE</scope>
    <source>
        <strain evidence="6">Expedition CK06-06</strain>
    </source>
</reference>
<accession>X1TBH6</accession>
<keyword evidence="2" id="KW-0479">Metal-binding</keyword>
<organism evidence="6">
    <name type="scientific">marine sediment metagenome</name>
    <dbReference type="NCBI Taxonomy" id="412755"/>
    <lineage>
        <taxon>unclassified sequences</taxon>
        <taxon>metagenomes</taxon>
        <taxon>ecological metagenomes</taxon>
    </lineage>
</organism>
<dbReference type="Gene3D" id="3.20.20.70">
    <property type="entry name" value="Aldolase class I"/>
    <property type="match status" value="1"/>
</dbReference>
<dbReference type="CDD" id="cd01335">
    <property type="entry name" value="Radical_SAM"/>
    <property type="match status" value="1"/>
</dbReference>
<evidence type="ECO:0000313" key="6">
    <source>
        <dbReference type="EMBL" id="GAI77374.1"/>
    </source>
</evidence>
<dbReference type="InterPro" id="IPR050377">
    <property type="entry name" value="Radical_SAM_PqqE_MftC-like"/>
</dbReference>
<protein>
    <recommendedName>
        <fullName evidence="5">Radical SAM core domain-containing protein</fullName>
    </recommendedName>
</protein>
<keyword evidence="4" id="KW-0411">Iron-sulfur</keyword>
<keyword evidence="1" id="KW-0949">S-adenosyl-L-methionine</keyword>
<dbReference type="GO" id="GO:0046872">
    <property type="term" value="F:metal ion binding"/>
    <property type="evidence" value="ECO:0007669"/>
    <property type="project" value="UniProtKB-KW"/>
</dbReference>
<dbReference type="InterPro" id="IPR013785">
    <property type="entry name" value="Aldolase_TIM"/>
</dbReference>
<evidence type="ECO:0000256" key="1">
    <source>
        <dbReference type="ARBA" id="ARBA00022691"/>
    </source>
</evidence>
<name>X1TBH6_9ZZZZ</name>
<dbReference type="AlphaFoldDB" id="X1TBH6"/>
<dbReference type="GO" id="GO:0051536">
    <property type="term" value="F:iron-sulfur cluster binding"/>
    <property type="evidence" value="ECO:0007669"/>
    <property type="project" value="UniProtKB-KW"/>
</dbReference>
<dbReference type="GO" id="GO:0003824">
    <property type="term" value="F:catalytic activity"/>
    <property type="evidence" value="ECO:0007669"/>
    <property type="project" value="InterPro"/>
</dbReference>
<evidence type="ECO:0000256" key="3">
    <source>
        <dbReference type="ARBA" id="ARBA00023004"/>
    </source>
</evidence>
<comment type="caution">
    <text evidence="6">The sequence shown here is derived from an EMBL/GenBank/DDBJ whole genome shotgun (WGS) entry which is preliminary data.</text>
</comment>
<gene>
    <name evidence="6" type="ORF">S12H4_22635</name>
</gene>
<evidence type="ECO:0000259" key="5">
    <source>
        <dbReference type="PROSITE" id="PS51918"/>
    </source>
</evidence>
<feature type="domain" description="Radical SAM core" evidence="5">
    <location>
        <begin position="1"/>
        <end position="160"/>
    </location>
</feature>
<dbReference type="PROSITE" id="PS51918">
    <property type="entry name" value="RADICAL_SAM"/>
    <property type="match status" value="1"/>
</dbReference>